<evidence type="ECO:0000313" key="1">
    <source>
        <dbReference type="EMBL" id="OHA91638.1"/>
    </source>
</evidence>
<dbReference type="Proteomes" id="UP000178612">
    <property type="component" value="Unassembled WGS sequence"/>
</dbReference>
<sequence length="170" mass="19685">MSERVTKEELKTLSELFKLSSRRYLGDRLPNLEARKIGELFVVFMVYPSRCGDYDIYSGDWEHHHETHLVSADLVNKCKVGTFSLKYTTEWPSNNSVQTVFDEDIQELRIDDKRLLINIHQRWFGKEPIVWIQGGTGVRSSSWQATRKPTKTGTRTVTLDIPDSFSDRGC</sequence>
<accession>A0A1G2T3P9</accession>
<dbReference type="AlphaFoldDB" id="A0A1G2T3P9"/>
<reference evidence="1 2" key="1">
    <citation type="journal article" date="2016" name="Nat. Commun.">
        <title>Thousands of microbial genomes shed light on interconnected biogeochemical processes in an aquifer system.</title>
        <authorList>
            <person name="Anantharaman K."/>
            <person name="Brown C.T."/>
            <person name="Hug L.A."/>
            <person name="Sharon I."/>
            <person name="Castelle C.J."/>
            <person name="Probst A.J."/>
            <person name="Thomas B.C."/>
            <person name="Singh A."/>
            <person name="Wilkins M.J."/>
            <person name="Karaoz U."/>
            <person name="Brodie E.L."/>
            <person name="Williams K.H."/>
            <person name="Hubbard S.S."/>
            <person name="Banfield J.F."/>
        </authorList>
    </citation>
    <scope>NUCLEOTIDE SEQUENCE [LARGE SCALE GENOMIC DNA]</scope>
</reference>
<protein>
    <submittedName>
        <fullName evidence="1">Uncharacterized protein</fullName>
    </submittedName>
</protein>
<dbReference type="EMBL" id="MHVJ01000011">
    <property type="protein sequence ID" value="OHA91638.1"/>
    <property type="molecule type" value="Genomic_DNA"/>
</dbReference>
<proteinExistence type="predicted"/>
<comment type="caution">
    <text evidence="1">The sequence shown here is derived from an EMBL/GenBank/DDBJ whole genome shotgun (WGS) entry which is preliminary data.</text>
</comment>
<evidence type="ECO:0000313" key="2">
    <source>
        <dbReference type="Proteomes" id="UP000178612"/>
    </source>
</evidence>
<organism evidence="1 2">
    <name type="scientific">Candidatus Zambryskibacteria bacterium RIFCSPHIGHO2_01_FULL_49_18</name>
    <dbReference type="NCBI Taxonomy" id="1802740"/>
    <lineage>
        <taxon>Bacteria</taxon>
        <taxon>Candidatus Zambryskiibacteriota</taxon>
    </lineage>
</organism>
<gene>
    <name evidence="1" type="ORF">A2758_00840</name>
</gene>
<name>A0A1G2T3P9_9BACT</name>